<sequence length="86" mass="9325">MKRIGLAHAVAQPIKEYGLGIADMSFLENVNGLAQVVLHYARGGDIDIMDALRAIREHAGGFPLESVAYARPNEITLSFRKSGGEE</sequence>
<dbReference type="RefSeq" id="WP_301239326.1">
    <property type="nucleotide sequence ID" value="NZ_JANRHH010000041.1"/>
</dbReference>
<dbReference type="EMBL" id="JANRHH010000041">
    <property type="protein sequence ID" value="MDN4594575.1"/>
    <property type="molecule type" value="Genomic_DNA"/>
</dbReference>
<gene>
    <name evidence="1" type="ORF">NWF35_11855</name>
</gene>
<dbReference type="Proteomes" id="UP001174196">
    <property type="component" value="Unassembled WGS sequence"/>
</dbReference>
<protein>
    <submittedName>
        <fullName evidence="1">Uncharacterized protein</fullName>
    </submittedName>
</protein>
<proteinExistence type="predicted"/>
<reference evidence="1" key="1">
    <citation type="submission" date="2022-08" db="EMBL/GenBank/DDBJ databases">
        <title>Polycladomyces zharkentsis sp. nov., a novel thermophilic CMC and starch-degrading bacterium isolated from a geothermal spring in Kazakhstan.</title>
        <authorList>
            <person name="Mashzhan A."/>
            <person name="Kistaubaeva A."/>
            <person name="Javier-Lopez R."/>
            <person name="Birkeland N.-K."/>
        </authorList>
    </citation>
    <scope>NUCLEOTIDE SEQUENCE</scope>
    <source>
        <strain evidence="1">KSR 13</strain>
    </source>
</reference>
<comment type="caution">
    <text evidence="1">The sequence shown here is derived from an EMBL/GenBank/DDBJ whole genome shotgun (WGS) entry which is preliminary data.</text>
</comment>
<accession>A0ABT8IP46</accession>
<evidence type="ECO:0000313" key="2">
    <source>
        <dbReference type="Proteomes" id="UP001174196"/>
    </source>
</evidence>
<organism evidence="1 2">
    <name type="scientific">Polycladomyces subterraneus</name>
    <dbReference type="NCBI Taxonomy" id="1016997"/>
    <lineage>
        <taxon>Bacteria</taxon>
        <taxon>Bacillati</taxon>
        <taxon>Bacillota</taxon>
        <taxon>Bacilli</taxon>
        <taxon>Bacillales</taxon>
        <taxon>Thermoactinomycetaceae</taxon>
        <taxon>Polycladomyces</taxon>
    </lineage>
</organism>
<name>A0ABT8IP46_9BACL</name>
<evidence type="ECO:0000313" key="1">
    <source>
        <dbReference type="EMBL" id="MDN4594575.1"/>
    </source>
</evidence>
<keyword evidence="2" id="KW-1185">Reference proteome</keyword>